<dbReference type="Gene3D" id="3.40.50.150">
    <property type="entry name" value="Vaccinia Virus protein VP39"/>
    <property type="match status" value="1"/>
</dbReference>
<feature type="domain" description="Methyltransferase type 11" evidence="1">
    <location>
        <begin position="46"/>
        <end position="92"/>
    </location>
</feature>
<evidence type="ECO:0000313" key="2">
    <source>
        <dbReference type="EMBL" id="KKN47989.1"/>
    </source>
</evidence>
<reference evidence="2" key="1">
    <citation type="journal article" date="2015" name="Nature">
        <title>Complex archaea that bridge the gap between prokaryotes and eukaryotes.</title>
        <authorList>
            <person name="Spang A."/>
            <person name="Saw J.H."/>
            <person name="Jorgensen S.L."/>
            <person name="Zaremba-Niedzwiedzka K."/>
            <person name="Martijn J."/>
            <person name="Lind A.E."/>
            <person name="van Eijk R."/>
            <person name="Schleper C."/>
            <person name="Guy L."/>
            <person name="Ettema T.J."/>
        </authorList>
    </citation>
    <scope>NUCLEOTIDE SEQUENCE</scope>
</reference>
<dbReference type="AlphaFoldDB" id="A0A0F9QZM7"/>
<name>A0A0F9QZM7_9ZZZZ</name>
<evidence type="ECO:0000259" key="1">
    <source>
        <dbReference type="Pfam" id="PF08241"/>
    </source>
</evidence>
<comment type="caution">
    <text evidence="2">The sequence shown here is derived from an EMBL/GenBank/DDBJ whole genome shotgun (WGS) entry which is preliminary data.</text>
</comment>
<sequence length="191" mass="20970">MHRVVFGAGTPAKTPPDVLSCFTAKKCVLLGDEDDPNFGFKAWRYSEGDTLPFDSDSVSFIFSEHFLEHLTVEEVAPFIVECSRILAPGGVIRSVVPDADLRKDIPPEPAGYPGHKSRWTVFLLADVLKAAGLVPVLLKYWDNDGQRHDQFQAIEEAYTGLSVTDTDMVFSAAYLKRPNSLIVDGLSPGKA</sequence>
<dbReference type="InterPro" id="IPR029063">
    <property type="entry name" value="SAM-dependent_MTases_sf"/>
</dbReference>
<accession>A0A0F9QZM7</accession>
<protein>
    <recommendedName>
        <fullName evidence="1">Methyltransferase type 11 domain-containing protein</fullName>
    </recommendedName>
</protein>
<dbReference type="Pfam" id="PF08241">
    <property type="entry name" value="Methyltransf_11"/>
    <property type="match status" value="1"/>
</dbReference>
<dbReference type="GO" id="GO:0008757">
    <property type="term" value="F:S-adenosylmethionine-dependent methyltransferase activity"/>
    <property type="evidence" value="ECO:0007669"/>
    <property type="project" value="InterPro"/>
</dbReference>
<organism evidence="2">
    <name type="scientific">marine sediment metagenome</name>
    <dbReference type="NCBI Taxonomy" id="412755"/>
    <lineage>
        <taxon>unclassified sequences</taxon>
        <taxon>metagenomes</taxon>
        <taxon>ecological metagenomes</taxon>
    </lineage>
</organism>
<dbReference type="EMBL" id="LAZR01001246">
    <property type="protein sequence ID" value="KKN47989.1"/>
    <property type="molecule type" value="Genomic_DNA"/>
</dbReference>
<dbReference type="SUPFAM" id="SSF53335">
    <property type="entry name" value="S-adenosyl-L-methionine-dependent methyltransferases"/>
    <property type="match status" value="1"/>
</dbReference>
<dbReference type="InterPro" id="IPR013216">
    <property type="entry name" value="Methyltransf_11"/>
</dbReference>
<gene>
    <name evidence="2" type="ORF">LCGC14_0657470</name>
</gene>
<proteinExistence type="predicted"/>